<comment type="caution">
    <text evidence="1">The sequence shown here is derived from an EMBL/GenBank/DDBJ whole genome shotgun (WGS) entry which is preliminary data.</text>
</comment>
<evidence type="ECO:0000313" key="1">
    <source>
        <dbReference type="EMBL" id="EOO32454.1"/>
    </source>
</evidence>
<dbReference type="RefSeq" id="WP_016111103.1">
    <property type="nucleotide sequence ID" value="NZ_KB976189.1"/>
</dbReference>
<reference evidence="1 2" key="1">
    <citation type="submission" date="2012-12" db="EMBL/GenBank/DDBJ databases">
        <title>The Genome Sequence of Bacillus cereus VD133.</title>
        <authorList>
            <consortium name="The Broad Institute Genome Sequencing Platform"/>
            <consortium name="The Broad Institute Genome Sequencing Center for Infectious Disease"/>
            <person name="Feldgarden M."/>
            <person name="Van der Auwera G.A."/>
            <person name="Mahillon J."/>
            <person name="Duprez V."/>
            <person name="Timmery S."/>
            <person name="Mattelet C."/>
            <person name="Dierick K."/>
            <person name="Sun M."/>
            <person name="Yu Z."/>
            <person name="Zhu L."/>
            <person name="Hu X."/>
            <person name="Shank E.B."/>
            <person name="Swiecicka I."/>
            <person name="Hansen B.M."/>
            <person name="Andrup L."/>
            <person name="Walker B."/>
            <person name="Young S.K."/>
            <person name="Zeng Q."/>
            <person name="Gargeya S."/>
            <person name="Fitzgerald M."/>
            <person name="Haas B."/>
            <person name="Abouelleil A."/>
            <person name="Alvarado L."/>
            <person name="Arachchi H.M."/>
            <person name="Berlin A.M."/>
            <person name="Chapman S.B."/>
            <person name="Dewar J."/>
            <person name="Goldberg J."/>
            <person name="Griggs A."/>
            <person name="Gujja S."/>
            <person name="Hansen M."/>
            <person name="Howarth C."/>
            <person name="Imamovic A."/>
            <person name="Larimer J."/>
            <person name="McCowan C."/>
            <person name="Murphy C."/>
            <person name="Neiman D."/>
            <person name="Pearson M."/>
            <person name="Priest M."/>
            <person name="Roberts A."/>
            <person name="Saif S."/>
            <person name="Shea T."/>
            <person name="Sisk P."/>
            <person name="Sykes S."/>
            <person name="Wortman J."/>
            <person name="Nusbaum C."/>
            <person name="Birren B."/>
        </authorList>
    </citation>
    <scope>NUCLEOTIDE SEQUENCE [LARGE SCALE GENOMIC DNA]</scope>
    <source>
        <strain evidence="1 2">VD133</strain>
    </source>
</reference>
<gene>
    <name evidence="1" type="ORF">IIU_03844</name>
</gene>
<organism evidence="1 2">
    <name type="scientific">Bacillus cereus VD133</name>
    <dbReference type="NCBI Taxonomy" id="1053233"/>
    <lineage>
        <taxon>Bacteria</taxon>
        <taxon>Bacillati</taxon>
        <taxon>Bacillota</taxon>
        <taxon>Bacilli</taxon>
        <taxon>Bacillales</taxon>
        <taxon>Bacillaceae</taxon>
        <taxon>Bacillus</taxon>
        <taxon>Bacillus cereus group</taxon>
    </lineage>
</organism>
<dbReference type="EMBL" id="AHFB01000068">
    <property type="protein sequence ID" value="EOO32454.1"/>
    <property type="molecule type" value="Genomic_DNA"/>
</dbReference>
<dbReference type="Proteomes" id="UP000014018">
    <property type="component" value="Unassembled WGS sequence"/>
</dbReference>
<protein>
    <submittedName>
        <fullName evidence="1">Uncharacterized protein</fullName>
    </submittedName>
</protein>
<evidence type="ECO:0000313" key="2">
    <source>
        <dbReference type="Proteomes" id="UP000014018"/>
    </source>
</evidence>
<sequence length="167" mass="19378">MIDTKKNYSIEQLQALDILLKQIPDSNMLALSQKQLKLVIEYDGIIWYGDFIQQEDAQSVFQFNMNKEHGLYKDIYSFSEIPLADSLAKLLDKYFKDNKELFTNLADLSVLFTFLTTLLEQHSHLGTSMNLHPYLFNARTIDGTCNLPFLNLKDRKIYLMSIIDINA</sequence>
<name>A0A9W5PPU7_BACCE</name>
<dbReference type="AlphaFoldDB" id="A0A9W5PPU7"/>
<proteinExistence type="predicted"/>
<accession>A0A9W5PPU7</accession>